<dbReference type="GO" id="GO:0000976">
    <property type="term" value="F:transcription cis-regulatory region binding"/>
    <property type="evidence" value="ECO:0007669"/>
    <property type="project" value="TreeGrafter"/>
</dbReference>
<dbReference type="InterPro" id="IPR050109">
    <property type="entry name" value="HTH-type_TetR-like_transc_reg"/>
</dbReference>
<dbReference type="PANTHER" id="PTHR30055">
    <property type="entry name" value="HTH-TYPE TRANSCRIPTIONAL REGULATOR RUTR"/>
    <property type="match status" value="1"/>
</dbReference>
<evidence type="ECO:0000313" key="7">
    <source>
        <dbReference type="EMBL" id="CAB4539303.1"/>
    </source>
</evidence>
<sequence length="217" mass="23335">MPRSAAAPPAKRLGRPKDVASAETRERLLQVARRAFARDGFDATTNRHIADAAGITTGAIYHYYPSKADLYVAVYAEVQEIVYGAFEKAIAPFDSLVPRFGAVLDTAVELNREDPSIAGFVVGVASESQRHPELRELLRASNAVSSGFLRRLATDAKARGELQDGITVEALEDLLNAVLSGLARFSNQTGDSVRHADAVAVLKRFLAGTLMQPGASR</sequence>
<proteinExistence type="predicted"/>
<keyword evidence="4" id="KW-0804">Transcription</keyword>
<dbReference type="SUPFAM" id="SSF48498">
    <property type="entry name" value="Tetracyclin repressor-like, C-terminal domain"/>
    <property type="match status" value="1"/>
</dbReference>
<dbReference type="InterPro" id="IPR009057">
    <property type="entry name" value="Homeodomain-like_sf"/>
</dbReference>
<protein>
    <submittedName>
        <fullName evidence="7">Unannotated protein</fullName>
    </submittedName>
</protein>
<evidence type="ECO:0000256" key="1">
    <source>
        <dbReference type="ARBA" id="ARBA00022491"/>
    </source>
</evidence>
<name>A0A6J6BLJ3_9ZZZZ</name>
<evidence type="ECO:0000256" key="4">
    <source>
        <dbReference type="ARBA" id="ARBA00023163"/>
    </source>
</evidence>
<evidence type="ECO:0000256" key="2">
    <source>
        <dbReference type="ARBA" id="ARBA00023015"/>
    </source>
</evidence>
<evidence type="ECO:0000259" key="6">
    <source>
        <dbReference type="PROSITE" id="PS50977"/>
    </source>
</evidence>
<accession>A0A6J6BLJ3</accession>
<dbReference type="PANTHER" id="PTHR30055:SF226">
    <property type="entry name" value="HTH-TYPE TRANSCRIPTIONAL REGULATOR PKSA"/>
    <property type="match status" value="1"/>
</dbReference>
<dbReference type="Pfam" id="PF13977">
    <property type="entry name" value="TetR_C_6"/>
    <property type="match status" value="1"/>
</dbReference>
<dbReference type="InterPro" id="IPR001647">
    <property type="entry name" value="HTH_TetR"/>
</dbReference>
<dbReference type="PROSITE" id="PS50977">
    <property type="entry name" value="HTH_TETR_2"/>
    <property type="match status" value="1"/>
</dbReference>
<dbReference type="Gene3D" id="1.10.357.10">
    <property type="entry name" value="Tetracycline Repressor, domain 2"/>
    <property type="match status" value="1"/>
</dbReference>
<feature type="region of interest" description="Disordered" evidence="5">
    <location>
        <begin position="1"/>
        <end position="21"/>
    </location>
</feature>
<dbReference type="Pfam" id="PF00440">
    <property type="entry name" value="TetR_N"/>
    <property type="match status" value="1"/>
</dbReference>
<evidence type="ECO:0000256" key="3">
    <source>
        <dbReference type="ARBA" id="ARBA00023125"/>
    </source>
</evidence>
<dbReference type="SUPFAM" id="SSF46689">
    <property type="entry name" value="Homeodomain-like"/>
    <property type="match status" value="1"/>
</dbReference>
<dbReference type="InterPro" id="IPR036271">
    <property type="entry name" value="Tet_transcr_reg_TetR-rel_C_sf"/>
</dbReference>
<keyword evidence="3" id="KW-0238">DNA-binding</keyword>
<dbReference type="AlphaFoldDB" id="A0A6J6BLJ3"/>
<organism evidence="7">
    <name type="scientific">freshwater metagenome</name>
    <dbReference type="NCBI Taxonomy" id="449393"/>
    <lineage>
        <taxon>unclassified sequences</taxon>
        <taxon>metagenomes</taxon>
        <taxon>ecological metagenomes</taxon>
    </lineage>
</organism>
<gene>
    <name evidence="7" type="ORF">UFOPK1493_00174</name>
</gene>
<dbReference type="EMBL" id="CAEZSR010000003">
    <property type="protein sequence ID" value="CAB4539303.1"/>
    <property type="molecule type" value="Genomic_DNA"/>
</dbReference>
<evidence type="ECO:0000256" key="5">
    <source>
        <dbReference type="SAM" id="MobiDB-lite"/>
    </source>
</evidence>
<dbReference type="GO" id="GO:0003700">
    <property type="term" value="F:DNA-binding transcription factor activity"/>
    <property type="evidence" value="ECO:0007669"/>
    <property type="project" value="TreeGrafter"/>
</dbReference>
<dbReference type="PRINTS" id="PR00455">
    <property type="entry name" value="HTHTETR"/>
</dbReference>
<dbReference type="InterPro" id="IPR039538">
    <property type="entry name" value="BetI_C"/>
</dbReference>
<feature type="domain" description="HTH tetR-type" evidence="6">
    <location>
        <begin position="22"/>
        <end position="82"/>
    </location>
</feature>
<keyword evidence="1" id="KW-0678">Repressor</keyword>
<keyword evidence="2" id="KW-0805">Transcription regulation</keyword>
<reference evidence="7" key="1">
    <citation type="submission" date="2020-05" db="EMBL/GenBank/DDBJ databases">
        <authorList>
            <person name="Chiriac C."/>
            <person name="Salcher M."/>
            <person name="Ghai R."/>
            <person name="Kavagutti S V."/>
        </authorList>
    </citation>
    <scope>NUCLEOTIDE SEQUENCE</scope>
</reference>